<proteinExistence type="predicted"/>
<name>X1PBV5_9ZZZZ</name>
<evidence type="ECO:0000313" key="1">
    <source>
        <dbReference type="EMBL" id="GAI53807.1"/>
    </source>
</evidence>
<organism evidence="1">
    <name type="scientific">marine sediment metagenome</name>
    <dbReference type="NCBI Taxonomy" id="412755"/>
    <lineage>
        <taxon>unclassified sequences</taxon>
        <taxon>metagenomes</taxon>
        <taxon>ecological metagenomes</taxon>
    </lineage>
</organism>
<dbReference type="EMBL" id="BARV01035101">
    <property type="protein sequence ID" value="GAI53807.1"/>
    <property type="molecule type" value="Genomic_DNA"/>
</dbReference>
<accession>X1PBV5</accession>
<reference evidence="1" key="1">
    <citation type="journal article" date="2014" name="Front. Microbiol.">
        <title>High frequency of phylogenetically diverse reductive dehalogenase-homologous genes in deep subseafloor sedimentary metagenomes.</title>
        <authorList>
            <person name="Kawai M."/>
            <person name="Futagami T."/>
            <person name="Toyoda A."/>
            <person name="Takaki Y."/>
            <person name="Nishi S."/>
            <person name="Hori S."/>
            <person name="Arai W."/>
            <person name="Tsubouchi T."/>
            <person name="Morono Y."/>
            <person name="Uchiyama I."/>
            <person name="Ito T."/>
            <person name="Fujiyama A."/>
            <person name="Inagaki F."/>
            <person name="Takami H."/>
        </authorList>
    </citation>
    <scope>NUCLEOTIDE SEQUENCE</scope>
    <source>
        <strain evidence="1">Expedition CK06-06</strain>
    </source>
</reference>
<dbReference type="AlphaFoldDB" id="X1PBV5"/>
<protein>
    <submittedName>
        <fullName evidence="1">Uncharacterized protein</fullName>
    </submittedName>
</protein>
<feature type="non-terminal residue" evidence="1">
    <location>
        <position position="89"/>
    </location>
</feature>
<comment type="caution">
    <text evidence="1">The sequence shown here is derived from an EMBL/GenBank/DDBJ whole genome shotgun (WGS) entry which is preliminary data.</text>
</comment>
<gene>
    <name evidence="1" type="ORF">S06H3_54822</name>
</gene>
<sequence>MSSIDRKPHCLKREKTLAMPRHIIFFDCETKPEELPNGEIKQKLKLGWACYYRKGYGRNLEKVEWARFEDSLSFWSFVYSHTEKKRKLW</sequence>